<dbReference type="Gene3D" id="3.20.20.100">
    <property type="entry name" value="NADP-dependent oxidoreductase domain"/>
    <property type="match status" value="1"/>
</dbReference>
<accession>A0AAI8Z397</accession>
<gene>
    <name evidence="3" type="ORF">LECACI_7A006821</name>
</gene>
<dbReference type="CDD" id="cd19077">
    <property type="entry name" value="AKR_AKR8A1-2"/>
    <property type="match status" value="1"/>
</dbReference>
<reference evidence="3" key="1">
    <citation type="submission" date="2023-11" db="EMBL/GenBank/DDBJ databases">
        <authorList>
            <person name="Alioto T."/>
            <person name="Alioto T."/>
            <person name="Gomez Garrido J."/>
        </authorList>
    </citation>
    <scope>NUCLEOTIDE SEQUENCE</scope>
</reference>
<name>A0AAI8Z397_9PEZI</name>
<keyword evidence="4" id="KW-1185">Reference proteome</keyword>
<dbReference type="AlphaFoldDB" id="A0AAI8Z397"/>
<proteinExistence type="predicted"/>
<dbReference type="InterPro" id="IPR023210">
    <property type="entry name" value="NADP_OxRdtase_dom"/>
</dbReference>
<keyword evidence="1" id="KW-0560">Oxidoreductase</keyword>
<dbReference type="InterPro" id="IPR050791">
    <property type="entry name" value="Aldo-Keto_reductase"/>
</dbReference>
<dbReference type="EMBL" id="CAVMBE010000051">
    <property type="protein sequence ID" value="CAK4031663.1"/>
    <property type="molecule type" value="Genomic_DNA"/>
</dbReference>
<dbReference type="GO" id="GO:0005737">
    <property type="term" value="C:cytoplasm"/>
    <property type="evidence" value="ECO:0007669"/>
    <property type="project" value="TreeGrafter"/>
</dbReference>
<sequence length="357" mass="39145">MASKMVEKAKDALHMNNTKDDIRIAGKKVHHTGYGLMGLTWRANPPPAEQSYEAMKTALDSGANFWNGGELYGTPERNSAHLLREYFEKHPKDADRVVLSIKGGLVEGGLKPDGSEENTRRSIEATLAVLDGIKKIDVWEAARVDPQTPIEITMRTANEYVKAGKIGGIALSECSADTIRRAVKEVHIVAVEVEFSMWETTILDNDVAKVCAQHNIPIVAYSPLGRGFLTGQITKPSDIPADDMRSHLPRFQPENFDKNLEMVRQVEALAKKKNATPGQVALAWVRAQSNKPGMPLLIPIPGASSAERVRENCTEIELSENDIKEIDSIVASVDIAGERYPEAQAALSFGDSPPLQE</sequence>
<dbReference type="PANTHER" id="PTHR43625:SF78">
    <property type="entry name" value="PYRIDOXAL REDUCTASE-RELATED"/>
    <property type="match status" value="1"/>
</dbReference>
<comment type="caution">
    <text evidence="3">The sequence shown here is derived from an EMBL/GenBank/DDBJ whole genome shotgun (WGS) entry which is preliminary data.</text>
</comment>
<dbReference type="SUPFAM" id="SSF51430">
    <property type="entry name" value="NAD(P)-linked oxidoreductase"/>
    <property type="match status" value="1"/>
</dbReference>
<evidence type="ECO:0000256" key="1">
    <source>
        <dbReference type="ARBA" id="ARBA00023002"/>
    </source>
</evidence>
<feature type="domain" description="NADP-dependent oxidoreductase" evidence="2">
    <location>
        <begin position="33"/>
        <end position="330"/>
    </location>
</feature>
<evidence type="ECO:0000313" key="4">
    <source>
        <dbReference type="Proteomes" id="UP001296104"/>
    </source>
</evidence>
<evidence type="ECO:0000313" key="3">
    <source>
        <dbReference type="EMBL" id="CAK4031663.1"/>
    </source>
</evidence>
<dbReference type="PANTHER" id="PTHR43625">
    <property type="entry name" value="AFLATOXIN B1 ALDEHYDE REDUCTASE"/>
    <property type="match status" value="1"/>
</dbReference>
<organism evidence="3 4">
    <name type="scientific">Lecanosticta acicola</name>
    <dbReference type="NCBI Taxonomy" id="111012"/>
    <lineage>
        <taxon>Eukaryota</taxon>
        <taxon>Fungi</taxon>
        <taxon>Dikarya</taxon>
        <taxon>Ascomycota</taxon>
        <taxon>Pezizomycotina</taxon>
        <taxon>Dothideomycetes</taxon>
        <taxon>Dothideomycetidae</taxon>
        <taxon>Mycosphaerellales</taxon>
        <taxon>Mycosphaerellaceae</taxon>
        <taxon>Lecanosticta</taxon>
    </lineage>
</organism>
<dbReference type="Pfam" id="PF00248">
    <property type="entry name" value="Aldo_ket_red"/>
    <property type="match status" value="1"/>
</dbReference>
<dbReference type="InterPro" id="IPR036812">
    <property type="entry name" value="NAD(P)_OxRdtase_dom_sf"/>
</dbReference>
<dbReference type="GO" id="GO:0016491">
    <property type="term" value="F:oxidoreductase activity"/>
    <property type="evidence" value="ECO:0007669"/>
    <property type="project" value="UniProtKB-KW"/>
</dbReference>
<evidence type="ECO:0000259" key="2">
    <source>
        <dbReference type="Pfam" id="PF00248"/>
    </source>
</evidence>
<dbReference type="Proteomes" id="UP001296104">
    <property type="component" value="Unassembled WGS sequence"/>
</dbReference>
<protein>
    <recommendedName>
        <fullName evidence="2">NADP-dependent oxidoreductase domain-containing protein</fullName>
    </recommendedName>
</protein>